<evidence type="ECO:0000313" key="1">
    <source>
        <dbReference type="EMBL" id="KEH34577.1"/>
    </source>
</evidence>
<evidence type="ECO:0000313" key="3">
    <source>
        <dbReference type="Proteomes" id="UP000002051"/>
    </source>
</evidence>
<reference evidence="1 3" key="2">
    <citation type="journal article" date="2014" name="BMC Genomics">
        <title>An improved genome release (version Mt4.0) for the model legume Medicago truncatula.</title>
        <authorList>
            <person name="Tang H."/>
            <person name="Krishnakumar V."/>
            <person name="Bidwell S."/>
            <person name="Rosen B."/>
            <person name="Chan A."/>
            <person name="Zhou S."/>
            <person name="Gentzbittel L."/>
            <person name="Childs K.L."/>
            <person name="Yandell M."/>
            <person name="Gundlach H."/>
            <person name="Mayer K.F."/>
            <person name="Schwartz D.C."/>
            <person name="Town C.D."/>
        </authorList>
    </citation>
    <scope>GENOME REANNOTATION</scope>
    <source>
        <strain evidence="1">A17</strain>
        <strain evidence="2 3">cv. Jemalong A17</strain>
    </source>
</reference>
<protein>
    <submittedName>
        <fullName evidence="1 2">Uncharacterized protein</fullName>
    </submittedName>
</protein>
<dbReference type="AlphaFoldDB" id="A0A072UYB3"/>
<dbReference type="Proteomes" id="UP000002051">
    <property type="component" value="Chromosome 3"/>
</dbReference>
<reference evidence="1 3" key="1">
    <citation type="journal article" date="2011" name="Nature">
        <title>The Medicago genome provides insight into the evolution of rhizobial symbioses.</title>
        <authorList>
            <person name="Young N.D."/>
            <person name="Debelle F."/>
            <person name="Oldroyd G.E."/>
            <person name="Geurts R."/>
            <person name="Cannon S.B."/>
            <person name="Udvardi M.K."/>
            <person name="Benedito V.A."/>
            <person name="Mayer K.F."/>
            <person name="Gouzy J."/>
            <person name="Schoof H."/>
            <person name="Van de Peer Y."/>
            <person name="Proost S."/>
            <person name="Cook D.R."/>
            <person name="Meyers B.C."/>
            <person name="Spannagl M."/>
            <person name="Cheung F."/>
            <person name="De Mita S."/>
            <person name="Krishnakumar V."/>
            <person name="Gundlach H."/>
            <person name="Zhou S."/>
            <person name="Mudge J."/>
            <person name="Bharti A.K."/>
            <person name="Murray J.D."/>
            <person name="Naoumkina M.A."/>
            <person name="Rosen B."/>
            <person name="Silverstein K.A."/>
            <person name="Tang H."/>
            <person name="Rombauts S."/>
            <person name="Zhao P.X."/>
            <person name="Zhou P."/>
            <person name="Barbe V."/>
            <person name="Bardou P."/>
            <person name="Bechner M."/>
            <person name="Bellec A."/>
            <person name="Berger A."/>
            <person name="Berges H."/>
            <person name="Bidwell S."/>
            <person name="Bisseling T."/>
            <person name="Choisne N."/>
            <person name="Couloux A."/>
            <person name="Denny R."/>
            <person name="Deshpande S."/>
            <person name="Dai X."/>
            <person name="Doyle J.J."/>
            <person name="Dudez A.M."/>
            <person name="Farmer A.D."/>
            <person name="Fouteau S."/>
            <person name="Franken C."/>
            <person name="Gibelin C."/>
            <person name="Gish J."/>
            <person name="Goldstein S."/>
            <person name="Gonzalez A.J."/>
            <person name="Green P.J."/>
            <person name="Hallab A."/>
            <person name="Hartog M."/>
            <person name="Hua A."/>
            <person name="Humphray S.J."/>
            <person name="Jeong D.H."/>
            <person name="Jing Y."/>
            <person name="Jocker A."/>
            <person name="Kenton S.M."/>
            <person name="Kim D.J."/>
            <person name="Klee K."/>
            <person name="Lai H."/>
            <person name="Lang C."/>
            <person name="Lin S."/>
            <person name="Macmil S.L."/>
            <person name="Magdelenat G."/>
            <person name="Matthews L."/>
            <person name="McCorrison J."/>
            <person name="Monaghan E.L."/>
            <person name="Mun J.H."/>
            <person name="Najar F.Z."/>
            <person name="Nicholson C."/>
            <person name="Noirot C."/>
            <person name="O'Bleness M."/>
            <person name="Paule C.R."/>
            <person name="Poulain J."/>
            <person name="Prion F."/>
            <person name="Qin B."/>
            <person name="Qu C."/>
            <person name="Retzel E.F."/>
            <person name="Riddle C."/>
            <person name="Sallet E."/>
            <person name="Samain S."/>
            <person name="Samson N."/>
            <person name="Sanders I."/>
            <person name="Saurat O."/>
            <person name="Scarpelli C."/>
            <person name="Schiex T."/>
            <person name="Segurens B."/>
            <person name="Severin A.J."/>
            <person name="Sherrier D.J."/>
            <person name="Shi R."/>
            <person name="Sims S."/>
            <person name="Singer S.R."/>
            <person name="Sinharoy S."/>
            <person name="Sterck L."/>
            <person name="Viollet A."/>
            <person name="Wang B.B."/>
            <person name="Wang K."/>
            <person name="Wang M."/>
            <person name="Wang X."/>
            <person name="Warfsmann J."/>
            <person name="Weissenbach J."/>
            <person name="White D.D."/>
            <person name="White J.D."/>
            <person name="Wiley G.B."/>
            <person name="Wincker P."/>
            <person name="Xing Y."/>
            <person name="Yang L."/>
            <person name="Yao Z."/>
            <person name="Ying F."/>
            <person name="Zhai J."/>
            <person name="Zhou L."/>
            <person name="Zuber A."/>
            <person name="Denarie J."/>
            <person name="Dixon R.A."/>
            <person name="May G.D."/>
            <person name="Schwartz D.C."/>
            <person name="Rogers J."/>
            <person name="Quetier F."/>
            <person name="Town C.D."/>
            <person name="Roe B.A."/>
        </authorList>
    </citation>
    <scope>NUCLEOTIDE SEQUENCE [LARGE SCALE GENOMIC DNA]</scope>
    <source>
        <strain evidence="1">A17</strain>
        <strain evidence="2 3">cv. Jemalong A17</strain>
    </source>
</reference>
<dbReference type="STRING" id="3880.A0A072UYB3"/>
<keyword evidence="3" id="KW-1185">Reference proteome</keyword>
<dbReference type="EnsemblPlants" id="KEH34577">
    <property type="protein sequence ID" value="KEH34577"/>
    <property type="gene ID" value="MTR_3g063430"/>
</dbReference>
<sequence>MTGKDVNYHHFSERKMVAARVTPRNADKDEWFVEKVIHFDKELKEHAHIDQKVSALIGVSKEEVKRSYKFLWIFAAELSAVCSDTWAGKLIQLCLKISCGNSSLYLSKLPQETITHEANLYSIQNLSWKSQNVVHLLQDCNRGTAPILCDCPLHLSSPSLCSSPENSEQAIFDCKTKIAAIVEIEFQLSSSSF</sequence>
<dbReference type="HOGENOM" id="CLU_1410731_0_0_1"/>
<evidence type="ECO:0000313" key="2">
    <source>
        <dbReference type="EnsemblPlants" id="KEH34577"/>
    </source>
</evidence>
<dbReference type="EMBL" id="CM001219">
    <property type="protein sequence ID" value="KEH34577.1"/>
    <property type="molecule type" value="Genomic_DNA"/>
</dbReference>
<gene>
    <name evidence="1" type="ordered locus">MTR_3g063430</name>
</gene>
<name>A0A072UYB3_MEDTR</name>
<accession>A0A072UYB3</accession>
<reference evidence="2" key="3">
    <citation type="submission" date="2015-04" db="UniProtKB">
        <authorList>
            <consortium name="EnsemblPlants"/>
        </authorList>
    </citation>
    <scope>IDENTIFICATION</scope>
    <source>
        <strain evidence="2">cv. Jemalong A17</strain>
    </source>
</reference>
<proteinExistence type="predicted"/>
<organism evidence="1 3">
    <name type="scientific">Medicago truncatula</name>
    <name type="common">Barrel medic</name>
    <name type="synonym">Medicago tribuloides</name>
    <dbReference type="NCBI Taxonomy" id="3880"/>
    <lineage>
        <taxon>Eukaryota</taxon>
        <taxon>Viridiplantae</taxon>
        <taxon>Streptophyta</taxon>
        <taxon>Embryophyta</taxon>
        <taxon>Tracheophyta</taxon>
        <taxon>Spermatophyta</taxon>
        <taxon>Magnoliopsida</taxon>
        <taxon>eudicotyledons</taxon>
        <taxon>Gunneridae</taxon>
        <taxon>Pentapetalae</taxon>
        <taxon>rosids</taxon>
        <taxon>fabids</taxon>
        <taxon>Fabales</taxon>
        <taxon>Fabaceae</taxon>
        <taxon>Papilionoideae</taxon>
        <taxon>50 kb inversion clade</taxon>
        <taxon>NPAAA clade</taxon>
        <taxon>Hologalegina</taxon>
        <taxon>IRL clade</taxon>
        <taxon>Trifolieae</taxon>
        <taxon>Medicago</taxon>
    </lineage>
</organism>